<evidence type="ECO:0000256" key="8">
    <source>
        <dbReference type="ARBA" id="ARBA00048679"/>
    </source>
</evidence>
<evidence type="ECO:0000256" key="7">
    <source>
        <dbReference type="ARBA" id="ARBA00047899"/>
    </source>
</evidence>
<dbReference type="PANTHER" id="PTHR48005:SF90">
    <property type="entry name" value="OS02G0553000 PROTEIN"/>
    <property type="match status" value="1"/>
</dbReference>
<dbReference type="HOGENOM" id="CLU_1279374_0_0_1"/>
<keyword evidence="5" id="KW-0418">Kinase</keyword>
<evidence type="ECO:0000256" key="6">
    <source>
        <dbReference type="ARBA" id="ARBA00022840"/>
    </source>
</evidence>
<protein>
    <recommendedName>
        <fullName evidence="1">non-specific serine/threonine protein kinase</fullName>
        <ecNumber evidence="1">2.7.11.1</ecNumber>
    </recommendedName>
</protein>
<name>A0A0D3F6A9_9ORYZ</name>
<dbReference type="GO" id="GO:0005524">
    <property type="term" value="F:ATP binding"/>
    <property type="evidence" value="ECO:0007669"/>
    <property type="project" value="UniProtKB-KW"/>
</dbReference>
<dbReference type="Gene3D" id="3.80.10.10">
    <property type="entry name" value="Ribonuclease Inhibitor"/>
    <property type="match status" value="1"/>
</dbReference>
<dbReference type="EC" id="2.7.11.1" evidence="1"/>
<keyword evidence="3" id="KW-0808">Transferase</keyword>
<evidence type="ECO:0000256" key="3">
    <source>
        <dbReference type="ARBA" id="ARBA00022679"/>
    </source>
</evidence>
<dbReference type="InterPro" id="IPR032675">
    <property type="entry name" value="LRR_dom_sf"/>
</dbReference>
<dbReference type="EnsemblPlants" id="OBART02G20260.1">
    <property type="protein sequence ID" value="OBART02G20260.1"/>
    <property type="gene ID" value="OBART02G20260"/>
</dbReference>
<evidence type="ECO:0000256" key="4">
    <source>
        <dbReference type="ARBA" id="ARBA00022741"/>
    </source>
</evidence>
<evidence type="ECO:0000256" key="1">
    <source>
        <dbReference type="ARBA" id="ARBA00012513"/>
    </source>
</evidence>
<keyword evidence="9" id="KW-0472">Membrane</keyword>
<evidence type="ECO:0000256" key="5">
    <source>
        <dbReference type="ARBA" id="ARBA00022777"/>
    </source>
</evidence>
<dbReference type="PaxDb" id="65489-OBART02G20260.1"/>
<sequence>MLVNLQELLDLSDNSFAGIIPSQLGALSMLEGLNLSHNTLNGSIPPSFQGMISLSLLDVSYNKLEGPVPHINFLEEAPIEWFVHNKKLCGTVRALPPCDLTQKGGQGKKFKTILLGIASAAGISIVFTVALVARQCKKKRYGEQRENGVTDTKVFSVWNFEGGDACKQIFEATKYFNETHCIVTGGNGSVYRTLLPTGEIFAVKKIHMMEYDEIIF</sequence>
<keyword evidence="9" id="KW-0812">Transmembrane</keyword>
<reference evidence="10" key="2">
    <citation type="submission" date="2015-03" db="UniProtKB">
        <authorList>
            <consortium name="EnsemblPlants"/>
        </authorList>
    </citation>
    <scope>IDENTIFICATION</scope>
</reference>
<keyword evidence="4" id="KW-0547">Nucleotide-binding</keyword>
<comment type="catalytic activity">
    <reaction evidence="7">
        <text>L-threonyl-[protein] + ATP = O-phospho-L-threonyl-[protein] + ADP + H(+)</text>
        <dbReference type="Rhea" id="RHEA:46608"/>
        <dbReference type="Rhea" id="RHEA-COMP:11060"/>
        <dbReference type="Rhea" id="RHEA-COMP:11605"/>
        <dbReference type="ChEBI" id="CHEBI:15378"/>
        <dbReference type="ChEBI" id="CHEBI:30013"/>
        <dbReference type="ChEBI" id="CHEBI:30616"/>
        <dbReference type="ChEBI" id="CHEBI:61977"/>
        <dbReference type="ChEBI" id="CHEBI:456216"/>
        <dbReference type="EC" id="2.7.11.1"/>
    </reaction>
</comment>
<dbReference type="PANTHER" id="PTHR48005">
    <property type="entry name" value="LEUCINE RICH REPEAT KINASE 2"/>
    <property type="match status" value="1"/>
</dbReference>
<organism evidence="10">
    <name type="scientific">Oryza barthii</name>
    <dbReference type="NCBI Taxonomy" id="65489"/>
    <lineage>
        <taxon>Eukaryota</taxon>
        <taxon>Viridiplantae</taxon>
        <taxon>Streptophyta</taxon>
        <taxon>Embryophyta</taxon>
        <taxon>Tracheophyta</taxon>
        <taxon>Spermatophyta</taxon>
        <taxon>Magnoliopsida</taxon>
        <taxon>Liliopsida</taxon>
        <taxon>Poales</taxon>
        <taxon>Poaceae</taxon>
        <taxon>BOP clade</taxon>
        <taxon>Oryzoideae</taxon>
        <taxon>Oryzeae</taxon>
        <taxon>Oryzinae</taxon>
        <taxon>Oryza</taxon>
    </lineage>
</organism>
<keyword evidence="2" id="KW-0723">Serine/threonine-protein kinase</keyword>
<evidence type="ECO:0000256" key="2">
    <source>
        <dbReference type="ARBA" id="ARBA00022527"/>
    </source>
</evidence>
<accession>A0A0D3F6A9</accession>
<dbReference type="Gene3D" id="3.30.200.20">
    <property type="entry name" value="Phosphorylase Kinase, domain 1"/>
    <property type="match status" value="1"/>
</dbReference>
<comment type="catalytic activity">
    <reaction evidence="8">
        <text>L-seryl-[protein] + ATP = O-phospho-L-seryl-[protein] + ADP + H(+)</text>
        <dbReference type="Rhea" id="RHEA:17989"/>
        <dbReference type="Rhea" id="RHEA-COMP:9863"/>
        <dbReference type="Rhea" id="RHEA-COMP:11604"/>
        <dbReference type="ChEBI" id="CHEBI:15378"/>
        <dbReference type="ChEBI" id="CHEBI:29999"/>
        <dbReference type="ChEBI" id="CHEBI:30616"/>
        <dbReference type="ChEBI" id="CHEBI:83421"/>
        <dbReference type="ChEBI" id="CHEBI:456216"/>
        <dbReference type="EC" id="2.7.11.1"/>
    </reaction>
</comment>
<reference evidence="10" key="1">
    <citation type="journal article" date="2009" name="Rice">
        <title>De Novo Next Generation Sequencing of Plant Genomes.</title>
        <authorList>
            <person name="Rounsley S."/>
            <person name="Marri P.R."/>
            <person name="Yu Y."/>
            <person name="He R."/>
            <person name="Sisneros N."/>
            <person name="Goicoechea J.L."/>
            <person name="Lee S.J."/>
            <person name="Angelova A."/>
            <person name="Kudrna D."/>
            <person name="Luo M."/>
            <person name="Affourtit J."/>
            <person name="Desany B."/>
            <person name="Knight J."/>
            <person name="Niazi F."/>
            <person name="Egholm M."/>
            <person name="Wing R.A."/>
        </authorList>
    </citation>
    <scope>NUCLEOTIDE SEQUENCE [LARGE SCALE GENOMIC DNA]</scope>
    <source>
        <strain evidence="10">cv. IRGC 105608</strain>
    </source>
</reference>
<dbReference type="STRING" id="65489.A0A0D3F6A9"/>
<feature type="transmembrane region" description="Helical" evidence="9">
    <location>
        <begin position="113"/>
        <end position="133"/>
    </location>
</feature>
<proteinExistence type="predicted"/>
<dbReference type="AlphaFoldDB" id="A0A0D3F6A9"/>
<dbReference type="SUPFAM" id="SSF52058">
    <property type="entry name" value="L domain-like"/>
    <property type="match status" value="1"/>
</dbReference>
<dbReference type="Proteomes" id="UP000026960">
    <property type="component" value="Chromosome 2"/>
</dbReference>
<keyword evidence="9" id="KW-1133">Transmembrane helix</keyword>
<dbReference type="GO" id="GO:0004674">
    <property type="term" value="F:protein serine/threonine kinase activity"/>
    <property type="evidence" value="ECO:0007669"/>
    <property type="project" value="UniProtKB-KW"/>
</dbReference>
<dbReference type="Gramene" id="OBART02G20260.1">
    <property type="protein sequence ID" value="OBART02G20260.1"/>
    <property type="gene ID" value="OBART02G20260"/>
</dbReference>
<dbReference type="InterPro" id="IPR001611">
    <property type="entry name" value="Leu-rich_rpt"/>
</dbReference>
<keyword evidence="11" id="KW-1185">Reference proteome</keyword>
<evidence type="ECO:0000313" key="11">
    <source>
        <dbReference type="Proteomes" id="UP000026960"/>
    </source>
</evidence>
<dbReference type="InterPro" id="IPR051420">
    <property type="entry name" value="Ser_Thr_Kinases_DiverseReg"/>
</dbReference>
<evidence type="ECO:0000256" key="9">
    <source>
        <dbReference type="SAM" id="Phobius"/>
    </source>
</evidence>
<evidence type="ECO:0000313" key="10">
    <source>
        <dbReference type="EnsemblPlants" id="OBART02G20260.1"/>
    </source>
</evidence>
<dbReference type="Pfam" id="PF13855">
    <property type="entry name" value="LRR_8"/>
    <property type="match status" value="1"/>
</dbReference>
<keyword evidence="6" id="KW-0067">ATP-binding</keyword>